<feature type="transmembrane region" description="Helical" evidence="7">
    <location>
        <begin position="157"/>
        <end position="179"/>
    </location>
</feature>
<dbReference type="Gene3D" id="1.10.3720.10">
    <property type="entry name" value="MetI-like"/>
    <property type="match status" value="1"/>
</dbReference>
<dbReference type="InterPro" id="IPR051393">
    <property type="entry name" value="ABC_transporter_permease"/>
</dbReference>
<dbReference type="SUPFAM" id="SSF161098">
    <property type="entry name" value="MetI-like"/>
    <property type="match status" value="1"/>
</dbReference>
<protein>
    <submittedName>
        <fullName evidence="9">Sugar ABC transporter permease</fullName>
    </submittedName>
</protein>
<feature type="transmembrane region" description="Helical" evidence="7">
    <location>
        <begin position="260"/>
        <end position="284"/>
    </location>
</feature>
<evidence type="ECO:0000256" key="5">
    <source>
        <dbReference type="ARBA" id="ARBA00022989"/>
    </source>
</evidence>
<evidence type="ECO:0000313" key="9">
    <source>
        <dbReference type="EMBL" id="MBD0378559.1"/>
    </source>
</evidence>
<dbReference type="AlphaFoldDB" id="A0A926KIY0"/>
<dbReference type="RefSeq" id="WP_188172395.1">
    <property type="nucleotide sequence ID" value="NZ_JACVVD010000001.1"/>
</dbReference>
<sequence length="288" mass="32191">MIWLSKRRYLFMMLFPALLIYMVYIILPVFVSFFYSLTKYTGIGAAEFIGLKNYVTLLQDHLFWVSLKNTIIVLAISIVLLLPGSFFLALLLNAKVKGSNAIKALNFAPSIVAPILVGLIWVFILDPQMGLINNFLKSIGLGKLVLQWIGGKTWTPYSVGVVYVWQTIGFLATIFLAGLKMIPKDVYESSTIDGAGRLQQMVFITIPMLNETIKINVVLIITGVFKIFETVFLLTGGGPNHLSEVMVTYMYNVTFTSGEYGYGMAIAVVTFLLTMIFSLVYMSFSKKT</sequence>
<feature type="transmembrane region" description="Helical" evidence="7">
    <location>
        <begin position="12"/>
        <end position="35"/>
    </location>
</feature>
<reference evidence="9" key="1">
    <citation type="submission" date="2020-09" db="EMBL/GenBank/DDBJ databases">
        <title>Draft Genome Sequence of Paenibacillus sp. WST5.</title>
        <authorList>
            <person name="Bao Z."/>
        </authorList>
    </citation>
    <scope>NUCLEOTIDE SEQUENCE</scope>
    <source>
        <strain evidence="9">WST5</strain>
    </source>
</reference>
<comment type="similarity">
    <text evidence="7">Belongs to the binding-protein-dependent transport system permease family.</text>
</comment>
<evidence type="ECO:0000256" key="6">
    <source>
        <dbReference type="ARBA" id="ARBA00023136"/>
    </source>
</evidence>
<keyword evidence="2 7" id="KW-0813">Transport</keyword>
<keyword evidence="3" id="KW-1003">Cell membrane</keyword>
<evidence type="ECO:0000256" key="2">
    <source>
        <dbReference type="ARBA" id="ARBA00022448"/>
    </source>
</evidence>
<dbReference type="EMBL" id="JACVVD010000001">
    <property type="protein sequence ID" value="MBD0378559.1"/>
    <property type="molecule type" value="Genomic_DNA"/>
</dbReference>
<accession>A0A926KIY0</accession>
<evidence type="ECO:0000256" key="1">
    <source>
        <dbReference type="ARBA" id="ARBA00004651"/>
    </source>
</evidence>
<dbReference type="InterPro" id="IPR035906">
    <property type="entry name" value="MetI-like_sf"/>
</dbReference>
<dbReference type="PANTHER" id="PTHR30193">
    <property type="entry name" value="ABC TRANSPORTER PERMEASE PROTEIN"/>
    <property type="match status" value="1"/>
</dbReference>
<keyword evidence="6 7" id="KW-0472">Membrane</keyword>
<dbReference type="CDD" id="cd06261">
    <property type="entry name" value="TM_PBP2"/>
    <property type="match status" value="1"/>
</dbReference>
<dbReference type="InterPro" id="IPR000515">
    <property type="entry name" value="MetI-like"/>
</dbReference>
<evidence type="ECO:0000256" key="4">
    <source>
        <dbReference type="ARBA" id="ARBA00022692"/>
    </source>
</evidence>
<keyword evidence="10" id="KW-1185">Reference proteome</keyword>
<dbReference type="GO" id="GO:0005886">
    <property type="term" value="C:plasma membrane"/>
    <property type="evidence" value="ECO:0007669"/>
    <property type="project" value="UniProtKB-SubCell"/>
</dbReference>
<comment type="caution">
    <text evidence="9">The sequence shown here is derived from an EMBL/GenBank/DDBJ whole genome shotgun (WGS) entry which is preliminary data.</text>
</comment>
<gene>
    <name evidence="9" type="ORF">ICC18_00290</name>
</gene>
<feature type="transmembrane region" description="Helical" evidence="7">
    <location>
        <begin position="71"/>
        <end position="92"/>
    </location>
</feature>
<feature type="transmembrane region" description="Helical" evidence="7">
    <location>
        <begin position="104"/>
        <end position="124"/>
    </location>
</feature>
<feature type="domain" description="ABC transmembrane type-1" evidence="8">
    <location>
        <begin position="67"/>
        <end position="281"/>
    </location>
</feature>
<keyword evidence="4 7" id="KW-0812">Transmembrane</keyword>
<dbReference type="GO" id="GO:0055085">
    <property type="term" value="P:transmembrane transport"/>
    <property type="evidence" value="ECO:0007669"/>
    <property type="project" value="InterPro"/>
</dbReference>
<feature type="transmembrane region" description="Helical" evidence="7">
    <location>
        <begin position="217"/>
        <end position="240"/>
    </location>
</feature>
<keyword evidence="5 7" id="KW-1133">Transmembrane helix</keyword>
<organism evidence="9 10">
    <name type="scientific">Paenibacillus sedimenti</name>
    <dbReference type="NCBI Taxonomy" id="2770274"/>
    <lineage>
        <taxon>Bacteria</taxon>
        <taxon>Bacillati</taxon>
        <taxon>Bacillota</taxon>
        <taxon>Bacilli</taxon>
        <taxon>Bacillales</taxon>
        <taxon>Paenibacillaceae</taxon>
        <taxon>Paenibacillus</taxon>
    </lineage>
</organism>
<evidence type="ECO:0000256" key="3">
    <source>
        <dbReference type="ARBA" id="ARBA00022475"/>
    </source>
</evidence>
<dbReference type="Pfam" id="PF00528">
    <property type="entry name" value="BPD_transp_1"/>
    <property type="match status" value="1"/>
</dbReference>
<dbReference type="PANTHER" id="PTHR30193:SF37">
    <property type="entry name" value="INNER MEMBRANE ABC TRANSPORTER PERMEASE PROTEIN YCJO"/>
    <property type="match status" value="1"/>
</dbReference>
<evidence type="ECO:0000259" key="8">
    <source>
        <dbReference type="PROSITE" id="PS50928"/>
    </source>
</evidence>
<comment type="subcellular location">
    <subcellularLocation>
        <location evidence="1 7">Cell membrane</location>
        <topology evidence="1 7">Multi-pass membrane protein</topology>
    </subcellularLocation>
</comment>
<dbReference type="PROSITE" id="PS50928">
    <property type="entry name" value="ABC_TM1"/>
    <property type="match status" value="1"/>
</dbReference>
<dbReference type="Proteomes" id="UP000650466">
    <property type="component" value="Unassembled WGS sequence"/>
</dbReference>
<evidence type="ECO:0000313" key="10">
    <source>
        <dbReference type="Proteomes" id="UP000650466"/>
    </source>
</evidence>
<proteinExistence type="inferred from homology"/>
<evidence type="ECO:0000256" key="7">
    <source>
        <dbReference type="RuleBase" id="RU363032"/>
    </source>
</evidence>
<name>A0A926KIY0_9BACL</name>